<proteinExistence type="predicted"/>
<evidence type="ECO:0000256" key="1">
    <source>
        <dbReference type="ARBA" id="ARBA00011891"/>
    </source>
</evidence>
<organism evidence="4 5">
    <name type="scientific">Talaromyces amestolkiae</name>
    <dbReference type="NCBI Taxonomy" id="1196081"/>
    <lineage>
        <taxon>Eukaryota</taxon>
        <taxon>Fungi</taxon>
        <taxon>Dikarya</taxon>
        <taxon>Ascomycota</taxon>
        <taxon>Pezizomycotina</taxon>
        <taxon>Eurotiomycetes</taxon>
        <taxon>Eurotiomycetidae</taxon>
        <taxon>Eurotiales</taxon>
        <taxon>Trichocomaceae</taxon>
        <taxon>Talaromyces</taxon>
        <taxon>Talaromyces sect. Talaromyces</taxon>
    </lineage>
</organism>
<dbReference type="RefSeq" id="XP_040732959.1">
    <property type="nucleotide sequence ID" value="XM_040876822.1"/>
</dbReference>
<sequence>MSTTPSGHPIPIHTINLSLPPLERYVTLSTLYASRMRAMLPIFDDLINSLSPHIPLRLVHTLARLALRGLWSKEETDEIRGIARAAGVEVYFLVCLNTVLDLLMGCTSGGILTKPRSARSDGDGGERGMVHFRTLDWTMDPLRDLIVQLDFVRDPVNGDGERGEVLASSVTYVGFVGVLTGVRRGLSASLNFRPVHNKQPGFGGDVAFYVNHLLVLLGWRQSIASLMRECLFTPFQSSSATENKDISDLRNIQRNIPSVPTTAAYLIFSDGETTLAMEKDYKTAVVRSSESFIATTNHDQPPSSDTDGIRKEKKMGNHIGLSLISSDVQSIQDLIEESTERYECIQARWDEKVRRHNKQQSRNAEQVQRGTRSSVRLRQKREESAELAITREEAIEWLTMYPVLNESTHYACLMDAKKGEVVWGRKYDASEWE</sequence>
<evidence type="ECO:0000256" key="2">
    <source>
        <dbReference type="SAM" id="MobiDB-lite"/>
    </source>
</evidence>
<dbReference type="PANTHER" id="PTHR28583:SF1">
    <property type="entry name" value="ACID CERAMIDASE"/>
    <property type="match status" value="1"/>
</dbReference>
<dbReference type="STRING" id="1196081.A0A364KY08"/>
<dbReference type="Proteomes" id="UP000249363">
    <property type="component" value="Unassembled WGS sequence"/>
</dbReference>
<feature type="region of interest" description="Disordered" evidence="2">
    <location>
        <begin position="354"/>
        <end position="379"/>
    </location>
</feature>
<dbReference type="AlphaFoldDB" id="A0A364KY08"/>
<protein>
    <recommendedName>
        <fullName evidence="1">ceramidase</fullName>
        <ecNumber evidence="1">3.5.1.23</ecNumber>
    </recommendedName>
</protein>
<feature type="domain" description="Acid ceramidase N-terminal" evidence="3">
    <location>
        <begin position="9"/>
        <end position="69"/>
    </location>
</feature>
<dbReference type="EMBL" id="MIKG01000007">
    <property type="protein sequence ID" value="RAO68443.1"/>
    <property type="molecule type" value="Genomic_DNA"/>
</dbReference>
<reference evidence="4 5" key="1">
    <citation type="journal article" date="2017" name="Biotechnol. Biofuels">
        <title>Differential beta-glucosidase expression as a function of carbon source availability in Talaromyces amestolkiae: a genomic and proteomic approach.</title>
        <authorList>
            <person name="de Eugenio L.I."/>
            <person name="Mendez-Liter J.A."/>
            <person name="Nieto-Dominguez M."/>
            <person name="Alonso L."/>
            <person name="Gil-Munoz J."/>
            <person name="Barriuso J."/>
            <person name="Prieto A."/>
            <person name="Martinez M.J."/>
        </authorList>
    </citation>
    <scope>NUCLEOTIDE SEQUENCE [LARGE SCALE GENOMIC DNA]</scope>
    <source>
        <strain evidence="4 5">CIB</strain>
    </source>
</reference>
<comment type="caution">
    <text evidence="4">The sequence shown here is derived from an EMBL/GenBank/DDBJ whole genome shotgun (WGS) entry which is preliminary data.</text>
</comment>
<evidence type="ECO:0000313" key="5">
    <source>
        <dbReference type="Proteomes" id="UP000249363"/>
    </source>
</evidence>
<dbReference type="Pfam" id="PF15508">
    <property type="entry name" value="NAAA-beta"/>
    <property type="match status" value="1"/>
</dbReference>
<dbReference type="GO" id="GO:0017040">
    <property type="term" value="F:N-acylsphingosine amidohydrolase activity"/>
    <property type="evidence" value="ECO:0007669"/>
    <property type="project" value="UniProtKB-EC"/>
</dbReference>
<dbReference type="GeneID" id="63793671"/>
<evidence type="ECO:0000313" key="4">
    <source>
        <dbReference type="EMBL" id="RAO68443.1"/>
    </source>
</evidence>
<keyword evidence="5" id="KW-1185">Reference proteome</keyword>
<feature type="compositionally biased region" description="Polar residues" evidence="2">
    <location>
        <begin position="360"/>
        <end position="376"/>
    </location>
</feature>
<dbReference type="InterPro" id="IPR029130">
    <property type="entry name" value="Acid_ceramidase_N"/>
</dbReference>
<evidence type="ECO:0000259" key="3">
    <source>
        <dbReference type="Pfam" id="PF15508"/>
    </source>
</evidence>
<dbReference type="EC" id="3.5.1.23" evidence="1"/>
<name>A0A364KY08_TALAM</name>
<gene>
    <name evidence="4" type="ORF">BHQ10_004455</name>
</gene>
<dbReference type="OrthoDB" id="5273684at2759"/>
<dbReference type="PANTHER" id="PTHR28583">
    <property type="entry name" value="ACID AMIDASE"/>
    <property type="match status" value="1"/>
</dbReference>
<accession>A0A364KY08</accession>